<evidence type="ECO:0000313" key="2">
    <source>
        <dbReference type="EMBL" id="KHG12909.1"/>
    </source>
</evidence>
<keyword evidence="1" id="KW-1133">Transmembrane helix</keyword>
<sequence length="42" mass="5050">MYLYHFILTSFSTMSFLLPVELFGIEIGYSRFTIHKYLYHGL</sequence>
<proteinExistence type="predicted"/>
<reference evidence="3" key="1">
    <citation type="submission" date="2014-09" db="EMBL/GenBank/DDBJ databases">
        <authorList>
            <person name="Mudge J."/>
            <person name="Ramaraj T."/>
            <person name="Lindquist I.E."/>
            <person name="Bharti A.K."/>
            <person name="Sundararajan A."/>
            <person name="Cameron C.T."/>
            <person name="Woodward J.E."/>
            <person name="May G.D."/>
            <person name="Brubaker C."/>
            <person name="Broadhvest J."/>
            <person name="Wilkins T.A."/>
        </authorList>
    </citation>
    <scope>NUCLEOTIDE SEQUENCE</scope>
    <source>
        <strain evidence="3">cv. AKA8401</strain>
    </source>
</reference>
<organism evidence="2 3">
    <name type="scientific">Gossypium arboreum</name>
    <name type="common">Tree cotton</name>
    <name type="synonym">Gossypium nanking</name>
    <dbReference type="NCBI Taxonomy" id="29729"/>
    <lineage>
        <taxon>Eukaryota</taxon>
        <taxon>Viridiplantae</taxon>
        <taxon>Streptophyta</taxon>
        <taxon>Embryophyta</taxon>
        <taxon>Tracheophyta</taxon>
        <taxon>Spermatophyta</taxon>
        <taxon>Magnoliopsida</taxon>
        <taxon>eudicotyledons</taxon>
        <taxon>Gunneridae</taxon>
        <taxon>Pentapetalae</taxon>
        <taxon>rosids</taxon>
        <taxon>malvids</taxon>
        <taxon>Malvales</taxon>
        <taxon>Malvaceae</taxon>
        <taxon>Malvoideae</taxon>
        <taxon>Gossypium</taxon>
    </lineage>
</organism>
<name>A0A0B0NM89_GOSAR</name>
<dbReference type="EMBL" id="KN398529">
    <property type="protein sequence ID" value="KHG12909.1"/>
    <property type="molecule type" value="Genomic_DNA"/>
</dbReference>
<gene>
    <name evidence="2" type="ORF">F383_09890</name>
</gene>
<accession>A0A0B0NM89</accession>
<dbReference type="AlphaFoldDB" id="A0A0B0NM89"/>
<protein>
    <submittedName>
        <fullName evidence="2">Uncharacterized protein</fullName>
    </submittedName>
</protein>
<keyword evidence="1" id="KW-0812">Transmembrane</keyword>
<feature type="transmembrane region" description="Helical" evidence="1">
    <location>
        <begin position="6"/>
        <end position="29"/>
    </location>
</feature>
<dbReference type="Proteomes" id="UP000032142">
    <property type="component" value="Unassembled WGS sequence"/>
</dbReference>
<keyword evidence="1" id="KW-0472">Membrane</keyword>
<keyword evidence="3" id="KW-1185">Reference proteome</keyword>
<evidence type="ECO:0000313" key="3">
    <source>
        <dbReference type="Proteomes" id="UP000032142"/>
    </source>
</evidence>
<evidence type="ECO:0000256" key="1">
    <source>
        <dbReference type="SAM" id="Phobius"/>
    </source>
</evidence>